<dbReference type="Proteomes" id="UP000656813">
    <property type="component" value="Unassembled WGS sequence"/>
</dbReference>
<reference evidence="1" key="1">
    <citation type="journal article" date="2014" name="Int. J. Syst. Evol. Microbiol.">
        <title>Complete genome sequence of Corynebacterium casei LMG S-19264T (=DSM 44701T), isolated from a smear-ripened cheese.</title>
        <authorList>
            <consortium name="US DOE Joint Genome Institute (JGI-PGF)"/>
            <person name="Walter F."/>
            <person name="Albersmeier A."/>
            <person name="Kalinowski J."/>
            <person name="Ruckert C."/>
        </authorList>
    </citation>
    <scope>NUCLEOTIDE SEQUENCE</scope>
    <source>
        <strain evidence="1">CGMCC 1.12777</strain>
    </source>
</reference>
<accession>A0A8J2ZUY0</accession>
<evidence type="ECO:0000313" key="2">
    <source>
        <dbReference type="Proteomes" id="UP000656813"/>
    </source>
</evidence>
<gene>
    <name evidence="1" type="ORF">GCM10007096_10820</name>
</gene>
<dbReference type="RefSeq" id="WP_188496371.1">
    <property type="nucleotide sequence ID" value="NZ_BMFV01000005.1"/>
</dbReference>
<evidence type="ECO:0000313" key="1">
    <source>
        <dbReference type="EMBL" id="GGH78035.1"/>
    </source>
</evidence>
<evidence type="ECO:0008006" key="3">
    <source>
        <dbReference type="Google" id="ProtNLM"/>
    </source>
</evidence>
<dbReference type="AlphaFoldDB" id="A0A8J2ZUY0"/>
<proteinExistence type="predicted"/>
<name>A0A8J2ZUY0_9BACL</name>
<reference evidence="1" key="2">
    <citation type="submission" date="2020-09" db="EMBL/GenBank/DDBJ databases">
        <authorList>
            <person name="Sun Q."/>
            <person name="Zhou Y."/>
        </authorList>
    </citation>
    <scope>NUCLEOTIDE SEQUENCE</scope>
    <source>
        <strain evidence="1">CGMCC 1.12777</strain>
    </source>
</reference>
<dbReference type="SUPFAM" id="SSF81301">
    <property type="entry name" value="Nucleotidyltransferase"/>
    <property type="match status" value="1"/>
</dbReference>
<protein>
    <recommendedName>
        <fullName evidence="3">Nucleotidyltransferase domain-containing protein</fullName>
    </recommendedName>
</protein>
<dbReference type="EMBL" id="BMFV01000005">
    <property type="protein sequence ID" value="GGH78035.1"/>
    <property type="molecule type" value="Genomic_DNA"/>
</dbReference>
<keyword evidence="2" id="KW-1185">Reference proteome</keyword>
<sequence>MESLQELVNSLIQNPNVIGIIRYGSRKLDDLSPGGDFDIVVISNMRPKGLESIHFDVGDIPIDLSLRRLEDLRRDQPLSPTIDPLLPKGEILFDRQGILNKEMEGIQTRWKMETSAPTEEEMALRKFGHRHVLDKVRHRFESNPLLCHFLLSEDMYWKVISYFSVRSIPYEGESAALIWLKANDPKIYSLIEHFYALTDLSKKFQLSEQLTDLVLAPIEGPWKKGEILALPSDEEVTDLQAMGKSVYVHLFGRAPE</sequence>
<comment type="caution">
    <text evidence="1">The sequence shown here is derived from an EMBL/GenBank/DDBJ whole genome shotgun (WGS) entry which is preliminary data.</text>
</comment>
<dbReference type="InterPro" id="IPR043519">
    <property type="entry name" value="NT_sf"/>
</dbReference>
<organism evidence="1 2">
    <name type="scientific">Pullulanibacillus pueri</name>
    <dbReference type="NCBI Taxonomy" id="1437324"/>
    <lineage>
        <taxon>Bacteria</taxon>
        <taxon>Bacillati</taxon>
        <taxon>Bacillota</taxon>
        <taxon>Bacilli</taxon>
        <taxon>Bacillales</taxon>
        <taxon>Sporolactobacillaceae</taxon>
        <taxon>Pullulanibacillus</taxon>
    </lineage>
</organism>